<comment type="caution">
    <text evidence="1">The sequence shown here is derived from an EMBL/GenBank/DDBJ whole genome shotgun (WGS) entry which is preliminary data.</text>
</comment>
<evidence type="ECO:0000313" key="2">
    <source>
        <dbReference type="Proteomes" id="UP000650524"/>
    </source>
</evidence>
<reference evidence="1 2" key="1">
    <citation type="submission" date="2020-08" db="EMBL/GenBank/DDBJ databases">
        <title>Bridging the membrane lipid divide: bacteria of the FCB group superphylum have the potential to synthesize archaeal ether lipids.</title>
        <authorList>
            <person name="Villanueva L."/>
            <person name="Von Meijenfeldt F.A.B."/>
            <person name="Westbye A.B."/>
            <person name="Yadav S."/>
            <person name="Hopmans E.C."/>
            <person name="Dutilh B.E."/>
            <person name="Sinninghe Damste J.S."/>
        </authorList>
    </citation>
    <scope>NUCLEOTIDE SEQUENCE [LARGE SCALE GENOMIC DNA]</scope>
    <source>
        <strain evidence="1">NIOZ-UU27</strain>
    </source>
</reference>
<evidence type="ECO:0000313" key="1">
    <source>
        <dbReference type="EMBL" id="MBC8177572.1"/>
    </source>
</evidence>
<name>A0A8J6MYL0_9DELT</name>
<dbReference type="Proteomes" id="UP000650524">
    <property type="component" value="Unassembled WGS sequence"/>
</dbReference>
<sequence length="97" mass="10519">MKNDLGSMLRVGVKYCGGCNPEYDRVALVEQIEKRSGEKIDFTPYGNGKVDLILAVHGCKTACADMSGFEGTEIWNITDIKDAEKFIGEVVNSGTGI</sequence>
<protein>
    <submittedName>
        <fullName evidence="1">Uncharacterized protein</fullName>
    </submittedName>
</protein>
<dbReference type="AlphaFoldDB" id="A0A8J6MYL0"/>
<organism evidence="1 2">
    <name type="scientific">Candidatus Desulfacyla euxinica</name>
    <dbReference type="NCBI Taxonomy" id="2841693"/>
    <lineage>
        <taxon>Bacteria</taxon>
        <taxon>Deltaproteobacteria</taxon>
        <taxon>Candidatus Desulfacyla</taxon>
    </lineage>
</organism>
<proteinExistence type="predicted"/>
<gene>
    <name evidence="1" type="ORF">H8E19_09210</name>
</gene>
<accession>A0A8J6MYL0</accession>
<dbReference type="EMBL" id="JACNJD010000217">
    <property type="protein sequence ID" value="MBC8177572.1"/>
    <property type="molecule type" value="Genomic_DNA"/>
</dbReference>